<keyword evidence="5" id="KW-1185">Reference proteome</keyword>
<feature type="signal peptide" evidence="2">
    <location>
        <begin position="1"/>
        <end position="19"/>
    </location>
</feature>
<dbReference type="GO" id="GO:0004842">
    <property type="term" value="F:ubiquitin-protein transferase activity"/>
    <property type="evidence" value="ECO:0007669"/>
    <property type="project" value="InterPro"/>
</dbReference>
<organism evidence="4 5">
    <name type="scientific">Pelagomonas calceolata</name>
    <dbReference type="NCBI Taxonomy" id="35677"/>
    <lineage>
        <taxon>Eukaryota</taxon>
        <taxon>Sar</taxon>
        <taxon>Stramenopiles</taxon>
        <taxon>Ochrophyta</taxon>
        <taxon>Pelagophyceae</taxon>
        <taxon>Pelagomonadales</taxon>
        <taxon>Pelagomonadaceae</taxon>
        <taxon>Pelagomonas</taxon>
    </lineage>
</organism>
<feature type="domain" description="U-box" evidence="3">
    <location>
        <begin position="1"/>
        <end position="72"/>
    </location>
</feature>
<evidence type="ECO:0000313" key="5">
    <source>
        <dbReference type="Proteomes" id="UP000789595"/>
    </source>
</evidence>
<feature type="chain" id="PRO_5035149016" description="U-box domain-containing protein" evidence="2">
    <location>
        <begin position="20"/>
        <end position="107"/>
    </location>
</feature>
<evidence type="ECO:0000256" key="2">
    <source>
        <dbReference type="SAM" id="SignalP"/>
    </source>
</evidence>
<accession>A0A8J2S3L0</accession>
<dbReference type="AlphaFoldDB" id="A0A8J2S3L0"/>
<dbReference type="Gene3D" id="3.30.40.10">
    <property type="entry name" value="Zinc/RING finger domain, C3HC4 (zinc finger)"/>
    <property type="match status" value="1"/>
</dbReference>
<evidence type="ECO:0000256" key="1">
    <source>
        <dbReference type="SAM" id="MobiDB-lite"/>
    </source>
</evidence>
<keyword evidence="2" id="KW-0732">Signal</keyword>
<gene>
    <name evidence="4" type="ORF">PECAL_1P04290</name>
</gene>
<comment type="caution">
    <text evidence="4">The sequence shown here is derived from an EMBL/GenBank/DDBJ whole genome shotgun (WGS) entry which is preliminary data.</text>
</comment>
<dbReference type="EMBL" id="CAKKNE010000001">
    <property type="protein sequence ID" value="CAH0364077.1"/>
    <property type="molecule type" value="Genomic_DNA"/>
</dbReference>
<dbReference type="CDD" id="cd16655">
    <property type="entry name" value="RING-Ubox_WDSUB1-like"/>
    <property type="match status" value="1"/>
</dbReference>
<protein>
    <recommendedName>
        <fullName evidence="3">U-box domain-containing protein</fullName>
    </recommendedName>
</protein>
<dbReference type="Pfam" id="PF04564">
    <property type="entry name" value="U-box"/>
    <property type="match status" value="1"/>
</dbReference>
<feature type="region of interest" description="Disordered" evidence="1">
    <location>
        <begin position="72"/>
        <end position="107"/>
    </location>
</feature>
<dbReference type="GO" id="GO:0016567">
    <property type="term" value="P:protein ubiquitination"/>
    <property type="evidence" value="ECO:0007669"/>
    <property type="project" value="InterPro"/>
</dbReference>
<evidence type="ECO:0000259" key="3">
    <source>
        <dbReference type="PROSITE" id="PS51698"/>
    </source>
</evidence>
<dbReference type="OrthoDB" id="424220at2759"/>
<evidence type="ECO:0000313" key="4">
    <source>
        <dbReference type="EMBL" id="CAH0364077.1"/>
    </source>
</evidence>
<dbReference type="PANTHER" id="PTHR46573">
    <property type="entry name" value="WD REPEAT, SAM AND U-BOX DOMAIN-CONTAINING PROTEIN 1"/>
    <property type="match status" value="1"/>
</dbReference>
<sequence>MTMWRRIVTLELFCDPVTAADGHTYERVAIEEWLKTKGTSPMTQEPLTDTRLIPQFTVKKLVCAFMDTRRRSSVDDDDDDVPPTPAPRPAPSYADMLRADEWPSLGS</sequence>
<reference evidence="4" key="1">
    <citation type="submission" date="2021-11" db="EMBL/GenBank/DDBJ databases">
        <authorList>
            <consortium name="Genoscope - CEA"/>
            <person name="William W."/>
        </authorList>
    </citation>
    <scope>NUCLEOTIDE SEQUENCE</scope>
</reference>
<proteinExistence type="predicted"/>
<dbReference type="SUPFAM" id="SSF57850">
    <property type="entry name" value="RING/U-box"/>
    <property type="match status" value="1"/>
</dbReference>
<dbReference type="SMART" id="SM00504">
    <property type="entry name" value="Ubox"/>
    <property type="match status" value="1"/>
</dbReference>
<dbReference type="Proteomes" id="UP000789595">
    <property type="component" value="Unassembled WGS sequence"/>
</dbReference>
<dbReference type="PANTHER" id="PTHR46573:SF1">
    <property type="entry name" value="WD REPEAT, SAM AND U-BOX DOMAIN-CONTAINING PROTEIN 1"/>
    <property type="match status" value="1"/>
</dbReference>
<name>A0A8J2S3L0_9STRA</name>
<dbReference type="InterPro" id="IPR013083">
    <property type="entry name" value="Znf_RING/FYVE/PHD"/>
</dbReference>
<dbReference type="InterPro" id="IPR052085">
    <property type="entry name" value="WD-SAM-U-box"/>
</dbReference>
<dbReference type="InterPro" id="IPR003613">
    <property type="entry name" value="Ubox_domain"/>
</dbReference>
<dbReference type="PROSITE" id="PS51698">
    <property type="entry name" value="U_BOX"/>
    <property type="match status" value="1"/>
</dbReference>